<evidence type="ECO:0000256" key="4">
    <source>
        <dbReference type="ARBA" id="ARBA00023125"/>
    </source>
</evidence>
<dbReference type="EMBL" id="JAPDRN010000009">
    <property type="protein sequence ID" value="KAJ9642628.1"/>
    <property type="molecule type" value="Genomic_DNA"/>
</dbReference>
<dbReference type="InterPro" id="IPR036864">
    <property type="entry name" value="Zn2-C6_fun-type_DNA-bd_sf"/>
</dbReference>
<organism evidence="9 10">
    <name type="scientific">Knufia peltigerae</name>
    <dbReference type="NCBI Taxonomy" id="1002370"/>
    <lineage>
        <taxon>Eukaryota</taxon>
        <taxon>Fungi</taxon>
        <taxon>Dikarya</taxon>
        <taxon>Ascomycota</taxon>
        <taxon>Pezizomycotina</taxon>
        <taxon>Eurotiomycetes</taxon>
        <taxon>Chaetothyriomycetidae</taxon>
        <taxon>Chaetothyriales</taxon>
        <taxon>Trichomeriaceae</taxon>
        <taxon>Knufia</taxon>
    </lineage>
</organism>
<dbReference type="Proteomes" id="UP001172681">
    <property type="component" value="Unassembled WGS sequence"/>
</dbReference>
<evidence type="ECO:0000313" key="9">
    <source>
        <dbReference type="EMBL" id="KAJ9642628.1"/>
    </source>
</evidence>
<evidence type="ECO:0000256" key="2">
    <source>
        <dbReference type="ARBA" id="ARBA00022833"/>
    </source>
</evidence>
<keyword evidence="2" id="KW-0862">Zinc</keyword>
<feature type="compositionally biased region" description="Polar residues" evidence="7">
    <location>
        <begin position="75"/>
        <end position="94"/>
    </location>
</feature>
<evidence type="ECO:0000256" key="5">
    <source>
        <dbReference type="ARBA" id="ARBA00023163"/>
    </source>
</evidence>
<evidence type="ECO:0000256" key="6">
    <source>
        <dbReference type="ARBA" id="ARBA00023242"/>
    </source>
</evidence>
<evidence type="ECO:0000256" key="3">
    <source>
        <dbReference type="ARBA" id="ARBA00023015"/>
    </source>
</evidence>
<dbReference type="GO" id="GO:0006351">
    <property type="term" value="P:DNA-templated transcription"/>
    <property type="evidence" value="ECO:0007669"/>
    <property type="project" value="InterPro"/>
</dbReference>
<dbReference type="PANTHER" id="PTHR47171">
    <property type="entry name" value="FARA-RELATED"/>
    <property type="match status" value="1"/>
</dbReference>
<comment type="caution">
    <text evidence="9">The sequence shown here is derived from an EMBL/GenBank/DDBJ whole genome shotgun (WGS) entry which is preliminary data.</text>
</comment>
<evidence type="ECO:0000259" key="8">
    <source>
        <dbReference type="PROSITE" id="PS50048"/>
    </source>
</evidence>
<feature type="domain" description="Zn(2)-C6 fungal-type" evidence="8">
    <location>
        <begin position="20"/>
        <end position="54"/>
    </location>
</feature>
<dbReference type="CDD" id="cd12148">
    <property type="entry name" value="fungal_TF_MHR"/>
    <property type="match status" value="1"/>
</dbReference>
<dbReference type="PROSITE" id="PS00463">
    <property type="entry name" value="ZN2_CY6_FUNGAL_1"/>
    <property type="match status" value="1"/>
</dbReference>
<feature type="region of interest" description="Disordered" evidence="7">
    <location>
        <begin position="584"/>
        <end position="629"/>
    </location>
</feature>
<dbReference type="Gene3D" id="4.10.240.10">
    <property type="entry name" value="Zn(2)-C6 fungal-type DNA-binding domain"/>
    <property type="match status" value="1"/>
</dbReference>
<dbReference type="GO" id="GO:0003677">
    <property type="term" value="F:DNA binding"/>
    <property type="evidence" value="ECO:0007669"/>
    <property type="project" value="UniProtKB-KW"/>
</dbReference>
<keyword evidence="1" id="KW-0479">Metal-binding</keyword>
<evidence type="ECO:0000256" key="7">
    <source>
        <dbReference type="SAM" id="MobiDB-lite"/>
    </source>
</evidence>
<feature type="compositionally biased region" description="Polar residues" evidence="7">
    <location>
        <begin position="104"/>
        <end position="124"/>
    </location>
</feature>
<dbReference type="Pfam" id="PF04082">
    <property type="entry name" value="Fungal_trans"/>
    <property type="match status" value="1"/>
</dbReference>
<keyword evidence="10" id="KW-1185">Reference proteome</keyword>
<dbReference type="GO" id="GO:0000981">
    <property type="term" value="F:DNA-binding transcription factor activity, RNA polymerase II-specific"/>
    <property type="evidence" value="ECO:0007669"/>
    <property type="project" value="InterPro"/>
</dbReference>
<dbReference type="SMART" id="SM00066">
    <property type="entry name" value="GAL4"/>
    <property type="match status" value="1"/>
</dbReference>
<dbReference type="PANTHER" id="PTHR47171:SF3">
    <property type="entry name" value="FARA-RELATED"/>
    <property type="match status" value="1"/>
</dbReference>
<dbReference type="SUPFAM" id="SSF57701">
    <property type="entry name" value="Zn2/Cys6 DNA-binding domain"/>
    <property type="match status" value="1"/>
</dbReference>
<sequence>MASINGPSDRSTSEIRRPRACIPCHERKVKCNASFTGLPCSRCIQHGRVVACEWVPLPDRSSARRKSRKRPESSTNVQQRPLTTANRVASNHAASSFILPGDHSPSNSATCSAPTISTSATSFRQRADGEGVTEEDSQLETCLRIASAEDDDAADPATESSASQQGREVFTYHGGVDPTTILGQALSHQKPRRFVRLLLRESQKGARPGPGNAPDIKSVEYLQSVGAYDLPLLPTCVVPYASSELLADLGYTDRSEAQKSQFFKAQLLYDLGGERSQTCILQGSLILTSQYFAFGLDKDLRYWLSNAVRIATQMGLHRKQIVHQLDPGRRRLFSRIFWVMYSRDIIMVMAGRLNIRALDDRFLDMPDVTEEDWEDESDDQLTQFGLAPISSLEKSFLVHYSRLARISARYVECFRRPDITPMRNSCDEIEACMVRWREGLPLELRTETVLQWSRDNIWILVLRALAYRFECLFYRDVSSLPPGDQQDDFQGQAAQKQQNAMLELDSILRRVMLTTCASAIIAMHIEHVLGPKISQVQRQLSLTSIHSGLAFLRASSKHWDSVRWSLRMFDAIVARARLRLASSEDPLVDQSSTRNVPSHQSSTTVGPTTNDQGSRSQGTQSNPPDLNDINRFPFVTDVSFSEGDPTFHFELTAEDAELEGNFDEIMIEDMFSTNSLQTWAYGL</sequence>
<dbReference type="GO" id="GO:0008270">
    <property type="term" value="F:zinc ion binding"/>
    <property type="evidence" value="ECO:0007669"/>
    <property type="project" value="InterPro"/>
</dbReference>
<feature type="region of interest" description="Disordered" evidence="7">
    <location>
        <begin position="60"/>
        <end position="139"/>
    </location>
</feature>
<proteinExistence type="predicted"/>
<dbReference type="Pfam" id="PF00172">
    <property type="entry name" value="Zn_clus"/>
    <property type="match status" value="1"/>
</dbReference>
<keyword evidence="5" id="KW-0804">Transcription</keyword>
<keyword evidence="4" id="KW-0238">DNA-binding</keyword>
<gene>
    <name evidence="9" type="ORF">H2204_002276</name>
</gene>
<reference evidence="9" key="1">
    <citation type="submission" date="2022-10" db="EMBL/GenBank/DDBJ databases">
        <title>Culturing micro-colonial fungi from biological soil crusts in the Mojave desert and describing Neophaeococcomyces mojavensis, and introducing the new genera and species Taxawa tesnikishii.</title>
        <authorList>
            <person name="Kurbessoian T."/>
            <person name="Stajich J.E."/>
        </authorList>
    </citation>
    <scope>NUCLEOTIDE SEQUENCE</scope>
    <source>
        <strain evidence="9">TK_35</strain>
    </source>
</reference>
<dbReference type="InterPro" id="IPR007219">
    <property type="entry name" value="XnlR_reg_dom"/>
</dbReference>
<evidence type="ECO:0000256" key="1">
    <source>
        <dbReference type="ARBA" id="ARBA00022723"/>
    </source>
</evidence>
<dbReference type="AlphaFoldDB" id="A0AA38YCW7"/>
<name>A0AA38YCW7_9EURO</name>
<keyword evidence="3" id="KW-0805">Transcription regulation</keyword>
<dbReference type="PROSITE" id="PS50048">
    <property type="entry name" value="ZN2_CY6_FUNGAL_2"/>
    <property type="match status" value="1"/>
</dbReference>
<feature type="compositionally biased region" description="Polar residues" evidence="7">
    <location>
        <begin position="589"/>
        <end position="624"/>
    </location>
</feature>
<dbReference type="InterPro" id="IPR001138">
    <property type="entry name" value="Zn2Cys6_DnaBD"/>
</dbReference>
<accession>A0AA38YCW7</accession>
<protein>
    <recommendedName>
        <fullName evidence="8">Zn(2)-C6 fungal-type domain-containing protein</fullName>
    </recommendedName>
</protein>
<evidence type="ECO:0000313" key="10">
    <source>
        <dbReference type="Proteomes" id="UP001172681"/>
    </source>
</evidence>
<keyword evidence="6" id="KW-0539">Nucleus</keyword>
<dbReference type="InterPro" id="IPR052073">
    <property type="entry name" value="Amide_Lactam_Regulators"/>
</dbReference>
<dbReference type="CDD" id="cd00067">
    <property type="entry name" value="GAL4"/>
    <property type="match status" value="1"/>
</dbReference>